<dbReference type="GO" id="GO:0010345">
    <property type="term" value="P:suberin biosynthetic process"/>
    <property type="evidence" value="ECO:0007669"/>
    <property type="project" value="TreeGrafter"/>
</dbReference>
<accession>A0AA87BD93</accession>
<keyword evidence="1" id="KW-0443">Lipid metabolism</keyword>
<dbReference type="SUPFAM" id="SSF51735">
    <property type="entry name" value="NAD(P)-binding Rossmann-fold domains"/>
    <property type="match status" value="1"/>
</dbReference>
<evidence type="ECO:0000256" key="1">
    <source>
        <dbReference type="RuleBase" id="RU363097"/>
    </source>
</evidence>
<dbReference type="GO" id="GO:0080019">
    <property type="term" value="F:alcohol-forming very long-chain fatty acyl-CoA reductase activity"/>
    <property type="evidence" value="ECO:0007669"/>
    <property type="project" value="InterPro"/>
</dbReference>
<dbReference type="Gramene" id="rna-AYBTSS11_LOCUS31371">
    <property type="protein sequence ID" value="CAJ1979160.1"/>
    <property type="gene ID" value="gene-AYBTSS11_LOCUS31371"/>
</dbReference>
<gene>
    <name evidence="3" type="ORF">AYBTSS11_LOCUS31371</name>
</gene>
<keyword evidence="1" id="KW-0521">NADP</keyword>
<dbReference type="InterPro" id="IPR013120">
    <property type="entry name" value="FAR_NAD-bd"/>
</dbReference>
<evidence type="ECO:0000259" key="2">
    <source>
        <dbReference type="Pfam" id="PF07993"/>
    </source>
</evidence>
<proteinExistence type="inferred from homology"/>
<keyword evidence="4" id="KW-1185">Reference proteome</keyword>
<comment type="catalytic activity">
    <reaction evidence="1">
        <text>a long-chain fatty acyl-CoA + 2 NADPH + 2 H(+) = a long-chain primary fatty alcohol + 2 NADP(+) + CoA</text>
        <dbReference type="Rhea" id="RHEA:52716"/>
        <dbReference type="ChEBI" id="CHEBI:15378"/>
        <dbReference type="ChEBI" id="CHEBI:57287"/>
        <dbReference type="ChEBI" id="CHEBI:57783"/>
        <dbReference type="ChEBI" id="CHEBI:58349"/>
        <dbReference type="ChEBI" id="CHEBI:77396"/>
        <dbReference type="ChEBI" id="CHEBI:83139"/>
        <dbReference type="EC" id="1.2.1.84"/>
    </reaction>
</comment>
<dbReference type="InterPro" id="IPR026055">
    <property type="entry name" value="FAR"/>
</dbReference>
<dbReference type="EC" id="1.2.1.84" evidence="1"/>
<dbReference type="EMBL" id="OY731408">
    <property type="protein sequence ID" value="CAJ1979160.1"/>
    <property type="molecule type" value="Genomic_DNA"/>
</dbReference>
<dbReference type="PANTHER" id="PTHR11011:SF84">
    <property type="entry name" value="ACYL-COA REDUCTASE-LIKE PROTEIN, PUTATIVE-RELATED"/>
    <property type="match status" value="1"/>
</dbReference>
<sequence>MWGEDFVSFVSEKVLAVACDVSVENLGVKDIKLRENLWEETDIIVNAAATTKFNERLDVAIGINTMGALNVLNFAKNCSKLQILLHISTGTQLCMDTIQFVFG</sequence>
<dbReference type="AlphaFoldDB" id="A0AA87BD93"/>
<reference evidence="3" key="1">
    <citation type="submission" date="2023-10" db="EMBL/GenBank/DDBJ databases">
        <authorList>
            <person name="Domelevo Entfellner J.-B."/>
        </authorList>
    </citation>
    <scope>NUCLEOTIDE SEQUENCE</scope>
</reference>
<feature type="domain" description="Thioester reductase (TE)" evidence="2">
    <location>
        <begin position="9"/>
        <end position="91"/>
    </location>
</feature>
<evidence type="ECO:0000313" key="3">
    <source>
        <dbReference type="EMBL" id="CAJ1979160.1"/>
    </source>
</evidence>
<dbReference type="Proteomes" id="UP001189624">
    <property type="component" value="Chromosome 11"/>
</dbReference>
<dbReference type="GO" id="GO:0102965">
    <property type="term" value="F:alcohol-forming long-chain fatty acyl-CoA reductase activity"/>
    <property type="evidence" value="ECO:0007669"/>
    <property type="project" value="UniProtKB-EC"/>
</dbReference>
<name>A0AA87BD93_9FABA</name>
<dbReference type="PANTHER" id="PTHR11011">
    <property type="entry name" value="MALE STERILITY PROTEIN 2-RELATED"/>
    <property type="match status" value="1"/>
</dbReference>
<organism evidence="3 4">
    <name type="scientific">Sphenostylis stenocarpa</name>
    <dbReference type="NCBI Taxonomy" id="92480"/>
    <lineage>
        <taxon>Eukaryota</taxon>
        <taxon>Viridiplantae</taxon>
        <taxon>Streptophyta</taxon>
        <taxon>Embryophyta</taxon>
        <taxon>Tracheophyta</taxon>
        <taxon>Spermatophyta</taxon>
        <taxon>Magnoliopsida</taxon>
        <taxon>eudicotyledons</taxon>
        <taxon>Gunneridae</taxon>
        <taxon>Pentapetalae</taxon>
        <taxon>rosids</taxon>
        <taxon>fabids</taxon>
        <taxon>Fabales</taxon>
        <taxon>Fabaceae</taxon>
        <taxon>Papilionoideae</taxon>
        <taxon>50 kb inversion clade</taxon>
        <taxon>NPAAA clade</taxon>
        <taxon>indigoferoid/millettioid clade</taxon>
        <taxon>Phaseoleae</taxon>
        <taxon>Sphenostylis</taxon>
    </lineage>
</organism>
<dbReference type="Pfam" id="PF07993">
    <property type="entry name" value="NAD_binding_4"/>
    <property type="match status" value="1"/>
</dbReference>
<dbReference type="Gene3D" id="3.40.50.720">
    <property type="entry name" value="NAD(P)-binding Rossmann-like Domain"/>
    <property type="match status" value="1"/>
</dbReference>
<keyword evidence="1" id="KW-0560">Oxidoreductase</keyword>
<evidence type="ECO:0000313" key="4">
    <source>
        <dbReference type="Proteomes" id="UP001189624"/>
    </source>
</evidence>
<comment type="function">
    <text evidence="1">Catalyzes the reduction of fatty acyl-CoA to fatty alcohols.</text>
</comment>
<dbReference type="InterPro" id="IPR036291">
    <property type="entry name" value="NAD(P)-bd_dom_sf"/>
</dbReference>
<comment type="similarity">
    <text evidence="1">Belongs to the fatty acyl-CoA reductase family.</text>
</comment>
<protein>
    <recommendedName>
        <fullName evidence="1">Fatty acyl-CoA reductase</fullName>
        <ecNumber evidence="1">1.2.1.84</ecNumber>
    </recommendedName>
</protein>
<dbReference type="GO" id="GO:0035336">
    <property type="term" value="P:long-chain fatty-acyl-CoA metabolic process"/>
    <property type="evidence" value="ECO:0007669"/>
    <property type="project" value="TreeGrafter"/>
</dbReference>
<keyword evidence="1" id="KW-0444">Lipid biosynthesis</keyword>